<gene>
    <name evidence="1" type="ORF">TPSB3V08_LOCUS4804</name>
</gene>
<organism evidence="1">
    <name type="scientific">Timema poppense</name>
    <name type="common">Walking stick</name>
    <dbReference type="NCBI Taxonomy" id="170557"/>
    <lineage>
        <taxon>Eukaryota</taxon>
        <taxon>Metazoa</taxon>
        <taxon>Ecdysozoa</taxon>
        <taxon>Arthropoda</taxon>
        <taxon>Hexapoda</taxon>
        <taxon>Insecta</taxon>
        <taxon>Pterygota</taxon>
        <taxon>Neoptera</taxon>
        <taxon>Polyneoptera</taxon>
        <taxon>Phasmatodea</taxon>
        <taxon>Timematodea</taxon>
        <taxon>Timematoidea</taxon>
        <taxon>Timematidae</taxon>
        <taxon>Timema</taxon>
    </lineage>
</organism>
<reference evidence="1" key="1">
    <citation type="submission" date="2020-11" db="EMBL/GenBank/DDBJ databases">
        <authorList>
            <person name="Tran Van P."/>
        </authorList>
    </citation>
    <scope>NUCLEOTIDE SEQUENCE</scope>
</reference>
<protein>
    <submittedName>
        <fullName evidence="1">Uncharacterized protein</fullName>
    </submittedName>
</protein>
<dbReference type="AlphaFoldDB" id="A0A7R9CZN8"/>
<accession>A0A7R9CZN8</accession>
<evidence type="ECO:0000313" key="1">
    <source>
        <dbReference type="EMBL" id="CAD7405075.1"/>
    </source>
</evidence>
<sequence>MILQCRHNPNPQATRFVDFHSLIINEQCSSPNSTSPEMFILEIFRQQLETSCQTMCHKYGWPTEKQPISYIQQAPHSELEVNPLPPILLTEPDPI</sequence>
<proteinExistence type="predicted"/>
<name>A0A7R9CZN8_TIMPO</name>
<dbReference type="EMBL" id="OD002391">
    <property type="protein sequence ID" value="CAD7405075.1"/>
    <property type="molecule type" value="Genomic_DNA"/>
</dbReference>